<protein>
    <submittedName>
        <fullName evidence="1">Glutathione S-transferase</fullName>
    </submittedName>
</protein>
<evidence type="ECO:0000313" key="1">
    <source>
        <dbReference type="EMBL" id="AUN30115.1"/>
    </source>
</evidence>
<dbReference type="Gene3D" id="3.40.30.10">
    <property type="entry name" value="Glutaredoxin"/>
    <property type="match status" value="1"/>
</dbReference>
<reference evidence="1 2" key="1">
    <citation type="submission" date="2017-12" db="EMBL/GenBank/DDBJ databases">
        <title>Genomes of bacteria within cyanobacterial aggregates.</title>
        <authorList>
            <person name="Cai H."/>
        </authorList>
    </citation>
    <scope>NUCLEOTIDE SEQUENCE [LARGE SCALE GENOMIC DNA]</scope>
    <source>
        <strain evidence="1 2">TH16</strain>
    </source>
</reference>
<gene>
    <name evidence="1" type="ORF">C0V82_07625</name>
</gene>
<dbReference type="SUPFAM" id="SSF52833">
    <property type="entry name" value="Thioredoxin-like"/>
    <property type="match status" value="1"/>
</dbReference>
<dbReference type="Pfam" id="PF13410">
    <property type="entry name" value="GST_C_2"/>
    <property type="match status" value="1"/>
</dbReference>
<dbReference type="PROSITE" id="PS50405">
    <property type="entry name" value="GST_CTER"/>
    <property type="match status" value="1"/>
</dbReference>
<keyword evidence="1" id="KW-0808">Transferase</keyword>
<dbReference type="Proteomes" id="UP000234752">
    <property type="component" value="Chromosome eg_1"/>
</dbReference>
<evidence type="ECO:0000313" key="2">
    <source>
        <dbReference type="Proteomes" id="UP000234752"/>
    </source>
</evidence>
<dbReference type="InterPro" id="IPR036249">
    <property type="entry name" value="Thioredoxin-like_sf"/>
</dbReference>
<dbReference type="RefSeq" id="WP_102111818.1">
    <property type="nucleotide sequence ID" value="NZ_BMGN01000002.1"/>
</dbReference>
<dbReference type="AlphaFoldDB" id="A0A2K9ND60"/>
<dbReference type="KEGG" id="ncb:C0V82_07625"/>
<dbReference type="InterPro" id="IPR036282">
    <property type="entry name" value="Glutathione-S-Trfase_C_sf"/>
</dbReference>
<dbReference type="SUPFAM" id="SSF47616">
    <property type="entry name" value="GST C-terminal domain-like"/>
    <property type="match status" value="1"/>
</dbReference>
<name>A0A2K9ND60_9PROT</name>
<dbReference type="PANTHER" id="PTHR43968:SF6">
    <property type="entry name" value="GLUTATHIONE S-TRANSFERASE OMEGA"/>
    <property type="match status" value="1"/>
</dbReference>
<dbReference type="CDD" id="cd03205">
    <property type="entry name" value="GST_C_6"/>
    <property type="match status" value="1"/>
</dbReference>
<dbReference type="GO" id="GO:0016740">
    <property type="term" value="F:transferase activity"/>
    <property type="evidence" value="ECO:0007669"/>
    <property type="project" value="UniProtKB-KW"/>
</dbReference>
<dbReference type="OrthoDB" id="9795329at2"/>
<dbReference type="InterPro" id="IPR004045">
    <property type="entry name" value="Glutathione_S-Trfase_N"/>
</dbReference>
<dbReference type="EMBL" id="CP025611">
    <property type="protein sequence ID" value="AUN30115.1"/>
    <property type="molecule type" value="Genomic_DNA"/>
</dbReference>
<dbReference type="GO" id="GO:0005737">
    <property type="term" value="C:cytoplasm"/>
    <property type="evidence" value="ECO:0007669"/>
    <property type="project" value="TreeGrafter"/>
</dbReference>
<dbReference type="PANTHER" id="PTHR43968">
    <property type="match status" value="1"/>
</dbReference>
<keyword evidence="2" id="KW-1185">Reference proteome</keyword>
<proteinExistence type="predicted"/>
<dbReference type="InterPro" id="IPR010987">
    <property type="entry name" value="Glutathione-S-Trfase_C-like"/>
</dbReference>
<accession>A0A2K9ND60</accession>
<dbReference type="InterPro" id="IPR050983">
    <property type="entry name" value="GST_Omega/HSP26"/>
</dbReference>
<dbReference type="Pfam" id="PF13417">
    <property type="entry name" value="GST_N_3"/>
    <property type="match status" value="1"/>
</dbReference>
<dbReference type="Gene3D" id="1.20.1050.10">
    <property type="match status" value="1"/>
</dbReference>
<sequence>MKLYIAKTSPYARKVLALIHEKGASVDVVTLDPWIDPADLQAAIPSGKVPALVTDEGWCLGESWAIADYLDATLPGRRLLPADGPARWRGLRLSALAQGLLDAAFSAVIEGRRPAGERSPAWVARQKAAIARTLPVLETALDDLTAEGFGLGGLSVACALDYLDFRHGDLDWRAGCPALATWFAGVIDRPSLRATDPR</sequence>
<organism evidence="1 2">
    <name type="scientific">Niveispirillum cyanobacteriorum</name>
    <dbReference type="NCBI Taxonomy" id="1612173"/>
    <lineage>
        <taxon>Bacteria</taxon>
        <taxon>Pseudomonadati</taxon>
        <taxon>Pseudomonadota</taxon>
        <taxon>Alphaproteobacteria</taxon>
        <taxon>Rhodospirillales</taxon>
        <taxon>Azospirillaceae</taxon>
        <taxon>Niveispirillum</taxon>
    </lineage>
</organism>
<dbReference type="PROSITE" id="PS50404">
    <property type="entry name" value="GST_NTER"/>
    <property type="match status" value="1"/>
</dbReference>